<dbReference type="SUPFAM" id="SSF55608">
    <property type="entry name" value="Homing endonucleases"/>
    <property type="match status" value="1"/>
</dbReference>
<accession>X1QVD7</accession>
<dbReference type="Pfam" id="PF00961">
    <property type="entry name" value="LAGLIDADG_1"/>
    <property type="match status" value="1"/>
</dbReference>
<name>X1QVD7_9ZZZZ</name>
<dbReference type="InterPro" id="IPR027434">
    <property type="entry name" value="Homing_endonucl"/>
</dbReference>
<reference evidence="2" key="1">
    <citation type="journal article" date="2014" name="Front. Microbiol.">
        <title>High frequency of phylogenetically diverse reductive dehalogenase-homologous genes in deep subseafloor sedimentary metagenomes.</title>
        <authorList>
            <person name="Kawai M."/>
            <person name="Futagami T."/>
            <person name="Toyoda A."/>
            <person name="Takaki Y."/>
            <person name="Nishi S."/>
            <person name="Hori S."/>
            <person name="Arai W."/>
            <person name="Tsubouchi T."/>
            <person name="Morono Y."/>
            <person name="Uchiyama I."/>
            <person name="Ito T."/>
            <person name="Fujiyama A."/>
            <person name="Inagaki F."/>
            <person name="Takami H."/>
        </authorList>
    </citation>
    <scope>NUCLEOTIDE SEQUENCE</scope>
    <source>
        <strain evidence="2">Expedition CK06-06</strain>
    </source>
</reference>
<feature type="domain" description="Homing endonuclease LAGLIDADG" evidence="1">
    <location>
        <begin position="12"/>
        <end position="93"/>
    </location>
</feature>
<dbReference type="InterPro" id="IPR004860">
    <property type="entry name" value="LAGLIDADG_dom"/>
</dbReference>
<protein>
    <recommendedName>
        <fullName evidence="1">Homing endonuclease LAGLIDADG domain-containing protein</fullName>
    </recommendedName>
</protein>
<gene>
    <name evidence="2" type="ORF">S06H3_53174</name>
</gene>
<sequence>MHKSEAILAYTAGIMDGEGCIGLYKEKAAHYNLGYNLIVRVQIANTQEWLIRWLQMQFGGYITHQYDERGNRKPLWQWRIAARKAAEFLKLILPYLYLKRSQAEIAIQ</sequence>
<dbReference type="AlphaFoldDB" id="X1QVD7"/>
<feature type="non-terminal residue" evidence="2">
    <location>
        <position position="108"/>
    </location>
</feature>
<dbReference type="GO" id="GO:0004519">
    <property type="term" value="F:endonuclease activity"/>
    <property type="evidence" value="ECO:0007669"/>
    <property type="project" value="InterPro"/>
</dbReference>
<evidence type="ECO:0000259" key="1">
    <source>
        <dbReference type="Pfam" id="PF00961"/>
    </source>
</evidence>
<comment type="caution">
    <text evidence="2">The sequence shown here is derived from an EMBL/GenBank/DDBJ whole genome shotgun (WGS) entry which is preliminary data.</text>
</comment>
<proteinExistence type="predicted"/>
<dbReference type="EMBL" id="BARV01033877">
    <property type="protein sequence ID" value="GAI54865.1"/>
    <property type="molecule type" value="Genomic_DNA"/>
</dbReference>
<evidence type="ECO:0000313" key="2">
    <source>
        <dbReference type="EMBL" id="GAI54865.1"/>
    </source>
</evidence>
<organism evidence="2">
    <name type="scientific">marine sediment metagenome</name>
    <dbReference type="NCBI Taxonomy" id="412755"/>
    <lineage>
        <taxon>unclassified sequences</taxon>
        <taxon>metagenomes</taxon>
        <taxon>ecological metagenomes</taxon>
    </lineage>
</organism>
<dbReference type="Gene3D" id="3.10.28.10">
    <property type="entry name" value="Homing endonucleases"/>
    <property type="match status" value="1"/>
</dbReference>